<dbReference type="GeneID" id="67182769"/>
<evidence type="ECO:0000313" key="1">
    <source>
        <dbReference type="EMBL" id="ADN76765.1"/>
    </source>
</evidence>
<name>E1SPE8_FERBD</name>
<proteinExistence type="predicted"/>
<keyword evidence="2" id="KW-1185">Reference proteome</keyword>
<protein>
    <submittedName>
        <fullName evidence="1">Uncharacterized protein</fullName>
    </submittedName>
</protein>
<dbReference type="eggNOG" id="ENOG502ZUM1">
    <property type="taxonomic scope" value="Bacteria"/>
</dbReference>
<dbReference type="KEGG" id="fbl:Fbal_2563"/>
<dbReference type="EMBL" id="CP002209">
    <property type="protein sequence ID" value="ADN76765.1"/>
    <property type="molecule type" value="Genomic_DNA"/>
</dbReference>
<accession>E1SPE8</accession>
<gene>
    <name evidence="1" type="ordered locus">Fbal_2563</name>
</gene>
<dbReference type="RefSeq" id="WP_013346071.1">
    <property type="nucleotide sequence ID" value="NC_014541.1"/>
</dbReference>
<sequence length="73" mass="8441">MNTIVEFEAAQLEQLLESDPLGARMFMDNMQIPLDVQDSILSEVGKLRRRDRTALAQVIEQHGLSQRPERFTR</sequence>
<evidence type="ECO:0000313" key="2">
    <source>
        <dbReference type="Proteomes" id="UP000006683"/>
    </source>
</evidence>
<dbReference type="OrthoDB" id="6269044at2"/>
<dbReference type="HOGENOM" id="CLU_2685804_0_0_6"/>
<organism evidence="1 2">
    <name type="scientific">Ferrimonas balearica (strain DSM 9799 / CCM 4581 / KCTC 23876 / PAT)</name>
    <dbReference type="NCBI Taxonomy" id="550540"/>
    <lineage>
        <taxon>Bacteria</taxon>
        <taxon>Pseudomonadati</taxon>
        <taxon>Pseudomonadota</taxon>
        <taxon>Gammaproteobacteria</taxon>
        <taxon>Alteromonadales</taxon>
        <taxon>Ferrimonadaceae</taxon>
        <taxon>Ferrimonas</taxon>
    </lineage>
</organism>
<dbReference type="AlphaFoldDB" id="E1SPE8"/>
<reference evidence="1 2" key="1">
    <citation type="journal article" date="2010" name="Stand. Genomic Sci.">
        <title>Complete genome sequence of Ferrimonas balearica type strain (PAT).</title>
        <authorList>
            <person name="Nolan M."/>
            <person name="Sikorski J."/>
            <person name="Davenport K."/>
            <person name="Lucas S."/>
            <person name="Glavina Del Rio T."/>
            <person name="Tice H."/>
            <person name="Cheng J."/>
            <person name="Goodwin L."/>
            <person name="Pitluck S."/>
            <person name="Liolios K."/>
            <person name="Ivanova N."/>
            <person name="Mavromatis K."/>
            <person name="Ovchinnikova G."/>
            <person name="Pati A."/>
            <person name="Chen A."/>
            <person name="Palaniappan K."/>
            <person name="Land M."/>
            <person name="Hauser L."/>
            <person name="Chang Y."/>
            <person name="Jeffries C."/>
            <person name="Tapia R."/>
            <person name="Brettin T."/>
            <person name="Detter J."/>
            <person name="Han C."/>
            <person name="Yasawong M."/>
            <person name="Rohde M."/>
            <person name="Tindall B."/>
            <person name="Goker M."/>
            <person name="Woyke T."/>
            <person name="Bristow J."/>
            <person name="Eisen J."/>
            <person name="Markowitz V."/>
            <person name="Hugenholtz P."/>
            <person name="Kyrpides N."/>
            <person name="Klenk H."/>
            <person name="Lapidus A."/>
        </authorList>
    </citation>
    <scope>NUCLEOTIDE SEQUENCE [LARGE SCALE GENOMIC DNA]</scope>
    <source>
        <strain evidence="2">DSM 9799 / CCM 4581 / KCTC 23876 / PAT</strain>
    </source>
</reference>
<dbReference type="Proteomes" id="UP000006683">
    <property type="component" value="Chromosome"/>
</dbReference>